<proteinExistence type="predicted"/>
<dbReference type="Pfam" id="PF02080">
    <property type="entry name" value="TrkA_C"/>
    <property type="match status" value="2"/>
</dbReference>
<evidence type="ECO:0000256" key="3">
    <source>
        <dbReference type="ARBA" id="ARBA00022538"/>
    </source>
</evidence>
<dbReference type="Gene3D" id="3.40.50.720">
    <property type="entry name" value="NAD(P)-binding Rossmann-like Domain"/>
    <property type="match status" value="2"/>
</dbReference>
<evidence type="ECO:0000313" key="9">
    <source>
        <dbReference type="EMBL" id="SQF35489.1"/>
    </source>
</evidence>
<keyword evidence="2" id="KW-0813">Transport</keyword>
<protein>
    <recommendedName>
        <fullName evidence="1">Trk system potassium uptake protein TrkA</fullName>
    </recommendedName>
</protein>
<dbReference type="InterPro" id="IPR006036">
    <property type="entry name" value="K_uptake_TrkA"/>
</dbReference>
<dbReference type="PANTHER" id="PTHR43833">
    <property type="entry name" value="POTASSIUM CHANNEL PROTEIN 2-RELATED-RELATED"/>
    <property type="match status" value="1"/>
</dbReference>
<feature type="domain" description="RCK C-terminal" evidence="8">
    <location>
        <begin position="140"/>
        <end position="222"/>
    </location>
</feature>
<dbReference type="InterPro" id="IPR036291">
    <property type="entry name" value="NAD(P)-bd_dom_sf"/>
</dbReference>
<dbReference type="InterPro" id="IPR036721">
    <property type="entry name" value="RCK_C_sf"/>
</dbReference>
<dbReference type="SUPFAM" id="SSF116726">
    <property type="entry name" value="TrkA C-terminal domain-like"/>
    <property type="match status" value="2"/>
</dbReference>
<accession>A0A2X3VIE5</accession>
<evidence type="ECO:0000256" key="6">
    <source>
        <dbReference type="ARBA" id="ARBA00023065"/>
    </source>
</evidence>
<feature type="domain" description="RCK C-terminal" evidence="8">
    <location>
        <begin position="368"/>
        <end position="449"/>
    </location>
</feature>
<sequence>MKIIVVGGGKVGTALCRSLVAENHDVILIEQDEAVLNQITKRYDIIGIAGNGANFKILEQADVSHCDIFISMTEHDEVNMVSAVLAKRMGAKETVVRVRNPEYSNPYFKEKNILGFSLVVNPELLTARYIANIIDFPNALSVEHFANGRVALMEFKLKEDSNLCQMSISQFRKKFGNIIVCAIERKGHLEIPDGDFTLEAGDKIYVTGNRLDIVQFHNMVRPRVVKSLMIIGAGKIAYYLLNILKNSKIELKVIESNHERATFFSQEFPDLYVVHGDGTAKDILLEERANNFDAVATLTGVDEENIITSMFLNNLGVQKNITKVNRTSLLEIIDNQDFASIVTPKGIAVDTVMHFIRGRYNAQFSNLEALHHVANGQIETLQFQIKEENKMTGIPLSQLHLKKDVLIAAIIRQGKAIFPTGDDNLQVGDKIVVTTLLQNITQIYDLLAR</sequence>
<feature type="domain" description="RCK N-terminal" evidence="7">
    <location>
        <begin position="1"/>
        <end position="120"/>
    </location>
</feature>
<dbReference type="PANTHER" id="PTHR43833:SF5">
    <property type="entry name" value="TRK SYSTEM POTASSIUM UPTAKE PROTEIN TRKA"/>
    <property type="match status" value="1"/>
</dbReference>
<gene>
    <name evidence="9" type="primary">trkA</name>
    <name evidence="9" type="ORF">NCTC11085_01780</name>
</gene>
<keyword evidence="6" id="KW-0406">Ion transport</keyword>
<feature type="domain" description="RCK N-terminal" evidence="7">
    <location>
        <begin position="225"/>
        <end position="353"/>
    </location>
</feature>
<organism evidence="9 10">
    <name type="scientific">Streptococcus sanguinis</name>
    <dbReference type="NCBI Taxonomy" id="1305"/>
    <lineage>
        <taxon>Bacteria</taxon>
        <taxon>Bacillati</taxon>
        <taxon>Bacillota</taxon>
        <taxon>Bacilli</taxon>
        <taxon>Lactobacillales</taxon>
        <taxon>Streptococcaceae</taxon>
        <taxon>Streptococcus</taxon>
    </lineage>
</organism>
<dbReference type="NCBIfam" id="NF007033">
    <property type="entry name" value="PRK09496.1-5"/>
    <property type="match status" value="1"/>
</dbReference>
<evidence type="ECO:0000259" key="8">
    <source>
        <dbReference type="PROSITE" id="PS51202"/>
    </source>
</evidence>
<evidence type="ECO:0000256" key="4">
    <source>
        <dbReference type="ARBA" id="ARBA00022958"/>
    </source>
</evidence>
<dbReference type="Proteomes" id="UP000249623">
    <property type="component" value="Chromosome 1"/>
</dbReference>
<dbReference type="PRINTS" id="PR00335">
    <property type="entry name" value="KUPTAKETRKA"/>
</dbReference>
<dbReference type="NCBIfam" id="NF007039">
    <property type="entry name" value="PRK09496.3-2"/>
    <property type="match status" value="1"/>
</dbReference>
<dbReference type="GO" id="GO:0015079">
    <property type="term" value="F:potassium ion transmembrane transporter activity"/>
    <property type="evidence" value="ECO:0007669"/>
    <property type="project" value="InterPro"/>
</dbReference>
<evidence type="ECO:0000256" key="2">
    <source>
        <dbReference type="ARBA" id="ARBA00022448"/>
    </source>
</evidence>
<dbReference type="InterPro" id="IPR050721">
    <property type="entry name" value="Trk_Ktr_HKT_K-transport"/>
</dbReference>
<reference evidence="9 10" key="1">
    <citation type="submission" date="2018-06" db="EMBL/GenBank/DDBJ databases">
        <authorList>
            <consortium name="Pathogen Informatics"/>
            <person name="Doyle S."/>
        </authorList>
    </citation>
    <scope>NUCLEOTIDE SEQUENCE [LARGE SCALE GENOMIC DNA]</scope>
    <source>
        <strain evidence="9 10">NCTC11085</strain>
    </source>
</reference>
<dbReference type="EMBL" id="LS483346">
    <property type="protein sequence ID" value="SQF35489.1"/>
    <property type="molecule type" value="Genomic_DNA"/>
</dbReference>
<dbReference type="SUPFAM" id="SSF51735">
    <property type="entry name" value="NAD(P)-binding Rossmann-fold domains"/>
    <property type="match status" value="2"/>
</dbReference>
<dbReference type="FunFam" id="3.40.50.720:FF:000448">
    <property type="entry name" value="Trk system potassium transporter TrkA"/>
    <property type="match status" value="1"/>
</dbReference>
<dbReference type="RefSeq" id="WP_002923550.1">
    <property type="nucleotide sequence ID" value="NZ_CP071430.1"/>
</dbReference>
<dbReference type="AlphaFoldDB" id="A0A2X3VIE5"/>
<name>A0A2X3VIE5_STRSA</name>
<dbReference type="Gene3D" id="3.30.70.1450">
    <property type="entry name" value="Regulator of K+ conductance, C-terminal domain"/>
    <property type="match status" value="2"/>
</dbReference>
<dbReference type="PROSITE" id="PS51202">
    <property type="entry name" value="RCK_C"/>
    <property type="match status" value="2"/>
</dbReference>
<keyword evidence="5" id="KW-0520">NAD</keyword>
<dbReference type="GO" id="GO:0005886">
    <property type="term" value="C:plasma membrane"/>
    <property type="evidence" value="ECO:0007669"/>
    <property type="project" value="InterPro"/>
</dbReference>
<dbReference type="Pfam" id="PF02254">
    <property type="entry name" value="TrkA_N"/>
    <property type="match status" value="2"/>
</dbReference>
<evidence type="ECO:0000256" key="1">
    <source>
        <dbReference type="ARBA" id="ARBA00017378"/>
    </source>
</evidence>
<keyword evidence="4" id="KW-0630">Potassium</keyword>
<dbReference type="InterPro" id="IPR003148">
    <property type="entry name" value="RCK_N"/>
</dbReference>
<dbReference type="PROSITE" id="PS51201">
    <property type="entry name" value="RCK_N"/>
    <property type="match status" value="2"/>
</dbReference>
<evidence type="ECO:0000259" key="7">
    <source>
        <dbReference type="PROSITE" id="PS51201"/>
    </source>
</evidence>
<evidence type="ECO:0000256" key="5">
    <source>
        <dbReference type="ARBA" id="ARBA00023027"/>
    </source>
</evidence>
<keyword evidence="3" id="KW-0633">Potassium transport</keyword>
<evidence type="ECO:0000313" key="10">
    <source>
        <dbReference type="Proteomes" id="UP000249623"/>
    </source>
</evidence>
<dbReference type="InterPro" id="IPR006037">
    <property type="entry name" value="RCK_C"/>
</dbReference>